<accession>Q2SF53</accession>
<evidence type="ECO:0000313" key="2">
    <source>
        <dbReference type="Proteomes" id="UP000000238"/>
    </source>
</evidence>
<sequence length="37" mass="4122">MGFYAVNFRNFIKLVVIYGILAAYFFIADGVKGKDCG</sequence>
<protein>
    <submittedName>
        <fullName evidence="1">Uncharacterized protein</fullName>
    </submittedName>
</protein>
<proteinExistence type="predicted"/>
<dbReference type="AlphaFoldDB" id="Q2SF53"/>
<keyword evidence="2" id="KW-1185">Reference proteome</keyword>
<dbReference type="EMBL" id="CP000155">
    <property type="protein sequence ID" value="ABC30721.1"/>
    <property type="molecule type" value="Genomic_DNA"/>
</dbReference>
<evidence type="ECO:0000313" key="1">
    <source>
        <dbReference type="EMBL" id="ABC30721.1"/>
    </source>
</evidence>
<gene>
    <name evidence="1" type="ordered locus">HCH_04004</name>
</gene>
<reference evidence="1 2" key="1">
    <citation type="journal article" date="2005" name="Nucleic Acids Res.">
        <title>Genomic blueprint of Hahella chejuensis, a marine microbe producing an algicidal agent.</title>
        <authorList>
            <person name="Jeong H."/>
            <person name="Yim J.H."/>
            <person name="Lee C."/>
            <person name="Choi S.-H."/>
            <person name="Park Y.K."/>
            <person name="Yoon S.H."/>
            <person name="Hur C.-G."/>
            <person name="Kang H.-Y."/>
            <person name="Kim D."/>
            <person name="Lee H.H."/>
            <person name="Park K.H."/>
            <person name="Park S.-H."/>
            <person name="Park H.-S."/>
            <person name="Lee H.K."/>
            <person name="Oh T.K."/>
            <person name="Kim J.F."/>
        </authorList>
    </citation>
    <scope>NUCLEOTIDE SEQUENCE [LARGE SCALE GENOMIC DNA]</scope>
    <source>
        <strain evidence="1 2">KCTC 2396</strain>
    </source>
</reference>
<dbReference type="KEGG" id="hch:HCH_04004"/>
<name>Q2SF53_HAHCH</name>
<dbReference type="HOGENOM" id="CLU_3344310_0_0_6"/>
<organism evidence="1 2">
    <name type="scientific">Hahella chejuensis (strain KCTC 2396)</name>
    <dbReference type="NCBI Taxonomy" id="349521"/>
    <lineage>
        <taxon>Bacteria</taxon>
        <taxon>Pseudomonadati</taxon>
        <taxon>Pseudomonadota</taxon>
        <taxon>Gammaproteobacteria</taxon>
        <taxon>Oceanospirillales</taxon>
        <taxon>Hahellaceae</taxon>
        <taxon>Hahella</taxon>
    </lineage>
</organism>
<dbReference type="Proteomes" id="UP000000238">
    <property type="component" value="Chromosome"/>
</dbReference>